<dbReference type="EMBL" id="JACVXA010000035">
    <property type="protein sequence ID" value="MBE3638916.1"/>
    <property type="molecule type" value="Genomic_DNA"/>
</dbReference>
<accession>A0A8J6YZN2</accession>
<feature type="transmembrane region" description="Helical" evidence="1">
    <location>
        <begin position="276"/>
        <end position="298"/>
    </location>
</feature>
<evidence type="ECO:0000313" key="3">
    <source>
        <dbReference type="Proteomes" id="UP000609121"/>
    </source>
</evidence>
<evidence type="ECO:0000313" key="2">
    <source>
        <dbReference type="EMBL" id="MBE3638916.1"/>
    </source>
</evidence>
<comment type="caution">
    <text evidence="2">The sequence shown here is derived from an EMBL/GenBank/DDBJ whole genome shotgun (WGS) entry which is preliminary data.</text>
</comment>
<evidence type="ECO:0000256" key="1">
    <source>
        <dbReference type="SAM" id="Phobius"/>
    </source>
</evidence>
<feature type="transmembrane region" description="Helical" evidence="1">
    <location>
        <begin position="223"/>
        <end position="248"/>
    </location>
</feature>
<dbReference type="PANTHER" id="PTHR30503">
    <property type="entry name" value="INNER MEMBRANE PROTEIN YEDI"/>
    <property type="match status" value="1"/>
</dbReference>
<keyword evidence="1" id="KW-0472">Membrane</keyword>
<proteinExistence type="predicted"/>
<feature type="transmembrane region" description="Helical" evidence="1">
    <location>
        <begin position="173"/>
        <end position="195"/>
    </location>
</feature>
<protein>
    <submittedName>
        <fullName evidence="2">DUF808 domain-containing protein</fullName>
    </submittedName>
</protein>
<dbReference type="PANTHER" id="PTHR30503:SF3">
    <property type="entry name" value="INNER MEMBRANE PROTEIN YEDI"/>
    <property type="match status" value="1"/>
</dbReference>
<name>A0A8J6YZN2_9RHOB</name>
<dbReference type="GO" id="GO:0005886">
    <property type="term" value="C:plasma membrane"/>
    <property type="evidence" value="ECO:0007669"/>
    <property type="project" value="TreeGrafter"/>
</dbReference>
<dbReference type="InterPro" id="IPR008526">
    <property type="entry name" value="YedI"/>
</dbReference>
<keyword evidence="3" id="KW-1185">Reference proteome</keyword>
<keyword evidence="1" id="KW-0812">Transmembrane</keyword>
<dbReference type="RefSeq" id="WP_193183041.1">
    <property type="nucleotide sequence ID" value="NZ_JACVXA010000035.1"/>
</dbReference>
<organism evidence="2 3">
    <name type="scientific">Mangrovicoccus algicola</name>
    <dbReference type="NCBI Taxonomy" id="2771008"/>
    <lineage>
        <taxon>Bacteria</taxon>
        <taxon>Pseudomonadati</taxon>
        <taxon>Pseudomonadota</taxon>
        <taxon>Alphaproteobacteria</taxon>
        <taxon>Rhodobacterales</taxon>
        <taxon>Paracoccaceae</taxon>
        <taxon>Mangrovicoccus</taxon>
    </lineage>
</organism>
<gene>
    <name evidence="2" type="ORF">ICN82_11950</name>
</gene>
<dbReference type="AlphaFoldDB" id="A0A8J6YZN2"/>
<dbReference type="Proteomes" id="UP000609121">
    <property type="component" value="Unassembled WGS sequence"/>
</dbReference>
<dbReference type="PIRSF" id="PIRSF016660">
    <property type="entry name" value="YedI"/>
    <property type="match status" value="1"/>
</dbReference>
<sequence>MSSGLLALLDDVALIAKTAAASVDDVAGMTAKAGTKAAGVVIDDAAVTPRYVMGFSPARELPIVWKIARGSFFNKLVLILPAALILSQFAPWAITPVLMCGGLFLCFEGAEKVLELVHPHKEDASAPAAAPKGGADLERVRVRSAIQTDLILSAEIMAIALSSLPESPLWEQAVVLAVVGVAITAGVYGAVALIVKADDIGLALAENSGSGPMRGFGRWLVRAMPWVLFALSKIGMVAMLWVGGGILLHGAEELGLHAPADWVHHLQEVAGHALPVLGWLAAAAVSALLGLAVGFLLLPLGHLAMRLRGGH</sequence>
<reference evidence="2" key="1">
    <citation type="submission" date="2020-09" db="EMBL/GenBank/DDBJ databases">
        <title>A novel bacterium of genus Mangrovicoccus, isolated from South China Sea.</title>
        <authorList>
            <person name="Huang H."/>
            <person name="Mo K."/>
            <person name="Hu Y."/>
        </authorList>
    </citation>
    <scope>NUCLEOTIDE SEQUENCE</scope>
    <source>
        <strain evidence="2">HB182678</strain>
    </source>
</reference>
<dbReference type="Pfam" id="PF05661">
    <property type="entry name" value="DUF808"/>
    <property type="match status" value="1"/>
</dbReference>
<feature type="transmembrane region" description="Helical" evidence="1">
    <location>
        <begin position="76"/>
        <end position="94"/>
    </location>
</feature>
<keyword evidence="1" id="KW-1133">Transmembrane helix</keyword>